<evidence type="ECO:0000313" key="3">
    <source>
        <dbReference type="Proteomes" id="UP000238176"/>
    </source>
</evidence>
<comment type="caution">
    <text evidence="2">The sequence shown here is derived from an EMBL/GenBank/DDBJ whole genome shotgun (WGS) entry which is preliminary data.</text>
</comment>
<dbReference type="Proteomes" id="UP000238176">
    <property type="component" value="Unassembled WGS sequence"/>
</dbReference>
<keyword evidence="1" id="KW-0472">Membrane</keyword>
<dbReference type="RefSeq" id="WP_181245870.1">
    <property type="nucleotide sequence ID" value="NZ_PVTJ01000008.1"/>
</dbReference>
<organism evidence="2 3">
    <name type="scientific">Glycomyces artemisiae</name>
    <dbReference type="NCBI Taxonomy" id="1076443"/>
    <lineage>
        <taxon>Bacteria</taxon>
        <taxon>Bacillati</taxon>
        <taxon>Actinomycetota</taxon>
        <taxon>Actinomycetes</taxon>
        <taxon>Glycomycetales</taxon>
        <taxon>Glycomycetaceae</taxon>
        <taxon>Glycomyces</taxon>
    </lineage>
</organism>
<keyword evidence="1" id="KW-0812">Transmembrane</keyword>
<dbReference type="EMBL" id="PVTJ01000008">
    <property type="protein sequence ID" value="PRY56785.1"/>
    <property type="molecule type" value="Genomic_DNA"/>
</dbReference>
<sequence length="56" mass="6136">MSTPPDPPEAPKGFLREFFSGFFDDFTCGDWLEFAIYCAIAIAAVATGVAWLLGKF</sequence>
<dbReference type="AlphaFoldDB" id="A0A2T0UFQ6"/>
<keyword evidence="1" id="KW-1133">Transmembrane helix</keyword>
<gene>
    <name evidence="2" type="ORF">B0I28_10896</name>
</gene>
<evidence type="ECO:0000313" key="2">
    <source>
        <dbReference type="EMBL" id="PRY56785.1"/>
    </source>
</evidence>
<feature type="transmembrane region" description="Helical" evidence="1">
    <location>
        <begin position="34"/>
        <end position="53"/>
    </location>
</feature>
<reference evidence="2 3" key="1">
    <citation type="submission" date="2018-03" db="EMBL/GenBank/DDBJ databases">
        <title>Genomic Encyclopedia of Type Strains, Phase III (KMG-III): the genomes of soil and plant-associated and newly described type strains.</title>
        <authorList>
            <person name="Whitman W."/>
        </authorList>
    </citation>
    <scope>NUCLEOTIDE SEQUENCE [LARGE SCALE GENOMIC DNA]</scope>
    <source>
        <strain evidence="2 3">CGMCC 4.7067</strain>
    </source>
</reference>
<name>A0A2T0UFQ6_9ACTN</name>
<accession>A0A2T0UFQ6</accession>
<protein>
    <submittedName>
        <fullName evidence="2">Uncharacterized protein</fullName>
    </submittedName>
</protein>
<keyword evidence="3" id="KW-1185">Reference proteome</keyword>
<evidence type="ECO:0000256" key="1">
    <source>
        <dbReference type="SAM" id="Phobius"/>
    </source>
</evidence>
<proteinExistence type="predicted"/>